<dbReference type="AlphaFoldDB" id="A0A9P9GMI2"/>
<proteinExistence type="predicted"/>
<dbReference type="PANTHER" id="PTHR37534:SF26">
    <property type="entry name" value="TRANSCRIPTION FACTOR, PUTATIVE-RELATED"/>
    <property type="match status" value="1"/>
</dbReference>
<dbReference type="InterPro" id="IPR036864">
    <property type="entry name" value="Zn2-C6_fun-type_DNA-bd_sf"/>
</dbReference>
<dbReference type="Proteomes" id="UP000736672">
    <property type="component" value="Unassembled WGS sequence"/>
</dbReference>
<dbReference type="EMBL" id="JAGTJS010000020">
    <property type="protein sequence ID" value="KAH7240607.1"/>
    <property type="molecule type" value="Genomic_DNA"/>
</dbReference>
<feature type="domain" description="Zn(2)-C6 fungal-type" evidence="3">
    <location>
        <begin position="7"/>
        <end position="35"/>
    </location>
</feature>
<dbReference type="Gene3D" id="4.10.240.10">
    <property type="entry name" value="Zn(2)-C6 fungal-type DNA-binding domain"/>
    <property type="match status" value="1"/>
</dbReference>
<dbReference type="Pfam" id="PF00172">
    <property type="entry name" value="Zn_clus"/>
    <property type="match status" value="1"/>
</dbReference>
<dbReference type="GO" id="GO:0045944">
    <property type="term" value="P:positive regulation of transcription by RNA polymerase II"/>
    <property type="evidence" value="ECO:0007669"/>
    <property type="project" value="TreeGrafter"/>
</dbReference>
<keyword evidence="2" id="KW-0539">Nucleus</keyword>
<dbReference type="PROSITE" id="PS00463">
    <property type="entry name" value="ZN2_CY6_FUNGAL_1"/>
    <property type="match status" value="1"/>
</dbReference>
<dbReference type="GO" id="GO:0000976">
    <property type="term" value="F:transcription cis-regulatory region binding"/>
    <property type="evidence" value="ECO:0007669"/>
    <property type="project" value="TreeGrafter"/>
</dbReference>
<dbReference type="InterPro" id="IPR001138">
    <property type="entry name" value="Zn2Cys6_DnaBD"/>
</dbReference>
<evidence type="ECO:0000256" key="2">
    <source>
        <dbReference type="ARBA" id="ARBA00023242"/>
    </source>
</evidence>
<dbReference type="CDD" id="cd00067">
    <property type="entry name" value="GAL4"/>
    <property type="match status" value="1"/>
</dbReference>
<evidence type="ECO:0000313" key="5">
    <source>
        <dbReference type="Proteomes" id="UP000736672"/>
    </source>
</evidence>
<accession>A0A9P9GMI2</accession>
<comment type="subcellular location">
    <subcellularLocation>
        <location evidence="1">Nucleus</location>
    </subcellularLocation>
</comment>
<keyword evidence="5" id="KW-1185">Reference proteome</keyword>
<dbReference type="OrthoDB" id="5213892at2759"/>
<dbReference type="GO" id="GO:0000981">
    <property type="term" value="F:DNA-binding transcription factor activity, RNA polymerase II-specific"/>
    <property type="evidence" value="ECO:0007669"/>
    <property type="project" value="InterPro"/>
</dbReference>
<name>A0A9P9GMI2_FUSSL</name>
<evidence type="ECO:0000313" key="4">
    <source>
        <dbReference type="EMBL" id="KAH7240607.1"/>
    </source>
</evidence>
<dbReference type="SUPFAM" id="SSF57701">
    <property type="entry name" value="Zn2/Cys6 DNA-binding domain"/>
    <property type="match status" value="1"/>
</dbReference>
<evidence type="ECO:0000259" key="3">
    <source>
        <dbReference type="PROSITE" id="PS50048"/>
    </source>
</evidence>
<sequence length="508" mass="57385">MTRGRRGCWTCRIRHRKCDEQVPDCKECTDRHIECHGYDLDAPEWMADEALLQEELQRIKAAVKENFRRVKRVQNRRLAQVTAQAAQASRASAAARLKDDAVVASTSDSQARNTTFREAQYLVHYLDYIFPIQYTFYVDAPEEGGRGWLFFLLERSAPLRNAALTLSAFHQHISSPYRTENQEDELLNYHTKALQELRQIIGRREVGGFADSREEWLEFLAGGMFLISFEVFQGGTSNWEPHFKALVSVANELKPSEFDFYPPDPSSPDFDFLRGMNTAQKFLLANLLWIDVLAPVSTGEAPKLPYREWLYAGKIDMSRVMGCQNSIVVAIGDLVSVDSKAGSMSTETLQENILELEKQIFDGMEAALEVESATKQSTSITRSVTHLFATSALVQLYTLASEYGLTAPDPHRAVLRVIEVLEQLPANISLRGTPWPLCVAGSMALPPQQQYFDDLLKGLLSRSEAGFTNCGTVYRIVKHAWKQREQYPDKLWSARHAMADMGVCAILI</sequence>
<evidence type="ECO:0000256" key="1">
    <source>
        <dbReference type="ARBA" id="ARBA00004123"/>
    </source>
</evidence>
<dbReference type="GO" id="GO:0008270">
    <property type="term" value="F:zinc ion binding"/>
    <property type="evidence" value="ECO:0007669"/>
    <property type="project" value="InterPro"/>
</dbReference>
<protein>
    <submittedName>
        <fullName evidence="4">Fungal-specific transcription factor domain-containing protein</fullName>
    </submittedName>
</protein>
<gene>
    <name evidence="4" type="ORF">B0J15DRAFT_502397</name>
</gene>
<dbReference type="InterPro" id="IPR021858">
    <property type="entry name" value="Fun_TF"/>
</dbReference>
<dbReference type="SMART" id="SM00066">
    <property type="entry name" value="GAL4"/>
    <property type="match status" value="1"/>
</dbReference>
<comment type="caution">
    <text evidence="4">The sequence shown here is derived from an EMBL/GenBank/DDBJ whole genome shotgun (WGS) entry which is preliminary data.</text>
</comment>
<dbReference type="Pfam" id="PF11951">
    <property type="entry name" value="Fungal_trans_2"/>
    <property type="match status" value="1"/>
</dbReference>
<dbReference type="PROSITE" id="PS50048">
    <property type="entry name" value="ZN2_CY6_FUNGAL_2"/>
    <property type="match status" value="1"/>
</dbReference>
<reference evidence="4" key="1">
    <citation type="journal article" date="2021" name="Nat. Commun.">
        <title>Genetic determinants of endophytism in the Arabidopsis root mycobiome.</title>
        <authorList>
            <person name="Mesny F."/>
            <person name="Miyauchi S."/>
            <person name="Thiergart T."/>
            <person name="Pickel B."/>
            <person name="Atanasova L."/>
            <person name="Karlsson M."/>
            <person name="Huettel B."/>
            <person name="Barry K.W."/>
            <person name="Haridas S."/>
            <person name="Chen C."/>
            <person name="Bauer D."/>
            <person name="Andreopoulos W."/>
            <person name="Pangilinan J."/>
            <person name="LaButti K."/>
            <person name="Riley R."/>
            <person name="Lipzen A."/>
            <person name="Clum A."/>
            <person name="Drula E."/>
            <person name="Henrissat B."/>
            <person name="Kohler A."/>
            <person name="Grigoriev I.V."/>
            <person name="Martin F.M."/>
            <person name="Hacquard S."/>
        </authorList>
    </citation>
    <scope>NUCLEOTIDE SEQUENCE</scope>
    <source>
        <strain evidence="4">FSSC 5 MPI-SDFR-AT-0091</strain>
    </source>
</reference>
<organism evidence="4 5">
    <name type="scientific">Fusarium solani</name>
    <name type="common">Filamentous fungus</name>
    <dbReference type="NCBI Taxonomy" id="169388"/>
    <lineage>
        <taxon>Eukaryota</taxon>
        <taxon>Fungi</taxon>
        <taxon>Dikarya</taxon>
        <taxon>Ascomycota</taxon>
        <taxon>Pezizomycotina</taxon>
        <taxon>Sordariomycetes</taxon>
        <taxon>Hypocreomycetidae</taxon>
        <taxon>Hypocreales</taxon>
        <taxon>Nectriaceae</taxon>
        <taxon>Fusarium</taxon>
        <taxon>Fusarium solani species complex</taxon>
    </lineage>
</organism>
<dbReference type="PANTHER" id="PTHR37534">
    <property type="entry name" value="TRANSCRIPTIONAL ACTIVATOR PROTEIN UGA3"/>
    <property type="match status" value="1"/>
</dbReference>
<dbReference type="GO" id="GO:0005634">
    <property type="term" value="C:nucleus"/>
    <property type="evidence" value="ECO:0007669"/>
    <property type="project" value="UniProtKB-SubCell"/>
</dbReference>